<dbReference type="RefSeq" id="WP_058495571.1">
    <property type="nucleotide sequence ID" value="NZ_CAAAIU010000018.1"/>
</dbReference>
<feature type="chain" id="PRO_5006912405" evidence="1">
    <location>
        <begin position="21"/>
        <end position="595"/>
    </location>
</feature>
<dbReference type="InterPro" id="IPR014121">
    <property type="entry name" value="TraN_Ftype"/>
</dbReference>
<dbReference type="NCBIfam" id="TIGR02750">
    <property type="entry name" value="TraN_Ftype"/>
    <property type="match status" value="1"/>
</dbReference>
<keyword evidence="3" id="KW-1185">Reference proteome</keyword>
<comment type="caution">
    <text evidence="2">The sequence shown here is derived from an EMBL/GenBank/DDBJ whole genome shotgun (WGS) entry which is preliminary data.</text>
</comment>
<evidence type="ECO:0000313" key="2">
    <source>
        <dbReference type="EMBL" id="KTC87650.1"/>
    </source>
</evidence>
<protein>
    <submittedName>
        <fullName evidence="2">Conjugal transfer mating pair stabilization protein TraN</fullName>
    </submittedName>
</protein>
<dbReference type="Proteomes" id="UP000054736">
    <property type="component" value="Unassembled WGS sequence"/>
</dbReference>
<reference evidence="2 3" key="1">
    <citation type="submission" date="2015-11" db="EMBL/GenBank/DDBJ databases">
        <title>Genomic analysis of 38 Legionella species identifies large and diverse effector repertoires.</title>
        <authorList>
            <person name="Burstein D."/>
            <person name="Amaro F."/>
            <person name="Zusman T."/>
            <person name="Lifshitz Z."/>
            <person name="Cohen O."/>
            <person name="Gilbert J.A."/>
            <person name="Pupko T."/>
            <person name="Shuman H.A."/>
            <person name="Segal G."/>
        </authorList>
    </citation>
    <scope>NUCLEOTIDE SEQUENCE [LARGE SCALE GENOMIC DNA]</scope>
    <source>
        <strain evidence="2 3">ATCC 700990</strain>
    </source>
</reference>
<sequence>MTRINWVLVLSLGFSLTVFANSTPYDFQQSKDYAKSLSSQMRDAINQFHPETTFKDYSSTPPEAHFYLGTEHEKIDLSTAATQALKNDVGGKTVSDNFGKTTFEINKNSEAIKQSQLIEKDSYAMTHGLCTDAKEICEVKAHDEICYRSRQLPDERCLKKRKVTMAAETINQRADFYFVVPQKWSGFVTVNLVTGVMTNTAGGYLTNPIRFTKPCESMTATVHAILNNQDSVSWISVVELPSCLNNGLMILNITKHFSRAYPVQVALTIDAHSKPYVRTETWDNGCVSLEDKGSLCQLKNQQCLDANSTKIIDGVPLLRDCWEIEHIYSCSSPAVDECRLQKEKGCFQLSSHCERTDAIGCALYSQVYRCEENVCHKAAVCLKDVFCADGNCVDTTPSQNEDFGKAIAPLATAAEAGREFSKTQASLFAGHPVQCKIWIANLIDCCSHKGWADKIHLDLCREEDKALGKAKLNYLAHYVGKYCSEKVLGVCTEHKRSYCVFDSKMARLIQEEGRLKQLNAKALGDAEHTTCAGLSVAELEQLDMGRIDFVSPVYPYPFGHAMKEAGIVSDFKLDSPDAAASLSEMTRRIQQKAGQ</sequence>
<keyword evidence="1" id="KW-0732">Signal</keyword>
<proteinExistence type="predicted"/>
<organism evidence="2 3">
    <name type="scientific">Legionella drozanskii LLAP-1</name>
    <dbReference type="NCBI Taxonomy" id="1212489"/>
    <lineage>
        <taxon>Bacteria</taxon>
        <taxon>Pseudomonadati</taxon>
        <taxon>Pseudomonadota</taxon>
        <taxon>Gammaproteobacteria</taxon>
        <taxon>Legionellales</taxon>
        <taxon>Legionellaceae</taxon>
        <taxon>Legionella</taxon>
    </lineage>
</organism>
<dbReference type="STRING" id="1212489.Ldro_1269"/>
<name>A0A0W0SWB4_9GAMM</name>
<dbReference type="Pfam" id="PF06986">
    <property type="entry name" value="F_T4SS_TraN"/>
    <property type="match status" value="1"/>
</dbReference>
<evidence type="ECO:0000256" key="1">
    <source>
        <dbReference type="SAM" id="SignalP"/>
    </source>
</evidence>
<dbReference type="EMBL" id="LNXY01000020">
    <property type="protein sequence ID" value="KTC87650.1"/>
    <property type="molecule type" value="Genomic_DNA"/>
</dbReference>
<dbReference type="AlphaFoldDB" id="A0A0W0SWB4"/>
<dbReference type="PATRIC" id="fig|1212489.4.peg.1337"/>
<feature type="signal peptide" evidence="1">
    <location>
        <begin position="1"/>
        <end position="20"/>
    </location>
</feature>
<evidence type="ECO:0000313" key="3">
    <source>
        <dbReference type="Proteomes" id="UP000054736"/>
    </source>
</evidence>
<accession>A0A0W0SWB4</accession>
<dbReference type="OrthoDB" id="5297981at2"/>
<gene>
    <name evidence="2" type="ORF">Ldro_1269</name>
</gene>